<feature type="domain" description="ParB-like N-terminal" evidence="1">
    <location>
        <begin position="10"/>
        <end position="98"/>
    </location>
</feature>
<protein>
    <submittedName>
        <fullName evidence="2">ParB N-terminal domain-containing protein</fullName>
    </submittedName>
</protein>
<dbReference type="GO" id="GO:0008168">
    <property type="term" value="F:methyltransferase activity"/>
    <property type="evidence" value="ECO:0007669"/>
    <property type="project" value="InterPro"/>
</dbReference>
<dbReference type="GO" id="GO:0032259">
    <property type="term" value="P:methylation"/>
    <property type="evidence" value="ECO:0007669"/>
    <property type="project" value="InterPro"/>
</dbReference>
<feature type="non-terminal residue" evidence="2">
    <location>
        <position position="217"/>
    </location>
</feature>
<dbReference type="Proteomes" id="UP001208853">
    <property type="component" value="Unassembled WGS sequence"/>
</dbReference>
<dbReference type="Pfam" id="PF02195">
    <property type="entry name" value="ParB_N"/>
    <property type="match status" value="1"/>
</dbReference>
<dbReference type="InterPro" id="IPR029063">
    <property type="entry name" value="SAM-dependent_MTases_sf"/>
</dbReference>
<name>A0AAW5TDZ2_STRAP</name>
<comment type="caution">
    <text evidence="2">The sequence shown here is derived from an EMBL/GenBank/DDBJ whole genome shotgun (WGS) entry which is preliminary data.</text>
</comment>
<dbReference type="SUPFAM" id="SSF53335">
    <property type="entry name" value="S-adenosyl-L-methionine-dependent methyltransferases"/>
    <property type="match status" value="1"/>
</dbReference>
<dbReference type="CDD" id="cd16401">
    <property type="entry name" value="ParB_N_like_MT"/>
    <property type="match status" value="1"/>
</dbReference>
<evidence type="ECO:0000313" key="2">
    <source>
        <dbReference type="EMBL" id="MCW1073187.1"/>
    </source>
</evidence>
<dbReference type="Gene3D" id="3.40.50.150">
    <property type="entry name" value="Vaccinia Virus protein VP39"/>
    <property type="match status" value="1"/>
</dbReference>
<dbReference type="SMART" id="SM00470">
    <property type="entry name" value="ParB"/>
    <property type="match status" value="1"/>
</dbReference>
<dbReference type="Gene3D" id="3.90.1530.10">
    <property type="entry name" value="Conserved hypothetical protein from pyrococcus furiosus pfu- 392566-001, ParB domain"/>
    <property type="match status" value="1"/>
</dbReference>
<gene>
    <name evidence="2" type="ORF">OJ930_09295</name>
</gene>
<dbReference type="SUPFAM" id="SSF110849">
    <property type="entry name" value="ParB/Sulfiredoxin"/>
    <property type="match status" value="1"/>
</dbReference>
<evidence type="ECO:0000313" key="3">
    <source>
        <dbReference type="Proteomes" id="UP001208853"/>
    </source>
</evidence>
<dbReference type="InterPro" id="IPR003115">
    <property type="entry name" value="ParB_N"/>
</dbReference>
<dbReference type="PROSITE" id="PS00092">
    <property type="entry name" value="N6_MTASE"/>
    <property type="match status" value="1"/>
</dbReference>
<sequence length="217" mass="24568">MTTQPNMEIKELLLRDLKPASYNPRKKLKKGDKEYEKIKQSLLKFGYVDPIIVNEDLTVIGGHQRLTVLKDLKYETAKCVIVSLSKEDEKALNIALNKITGQWDDQLLADLLLNLQESDFNLDLTGFEPPEIDDILSNVHDKDLAEDDFDVEEELKKPTVARCGDIWQLGKHRVICGDSTKAETYDQLLGDKKANLVVTDPPYNVNVEETAGKILND</sequence>
<dbReference type="InterPro" id="IPR036086">
    <property type="entry name" value="ParB/Sulfiredoxin_sf"/>
</dbReference>
<dbReference type="AlphaFoldDB" id="A0AAW5TDZ2"/>
<dbReference type="InterPro" id="IPR002052">
    <property type="entry name" value="DNA_methylase_N6_adenine_CS"/>
</dbReference>
<proteinExistence type="predicted"/>
<accession>A0AAW5TDZ2</accession>
<reference evidence="2" key="1">
    <citation type="submission" date="2022-10" db="EMBL/GenBank/DDBJ databases">
        <title>Comparative genomic study of S. anginosus.</title>
        <authorList>
            <person name="Prasad A."/>
            <person name="Ene A."/>
            <person name="Jablonska S."/>
            <person name="Du J."/>
            <person name="Wolfe A.J."/>
            <person name="Putonti C."/>
        </authorList>
    </citation>
    <scope>NUCLEOTIDE SEQUENCE</scope>
    <source>
        <strain evidence="2">UMB6888</strain>
    </source>
</reference>
<dbReference type="GO" id="GO:0003676">
    <property type="term" value="F:nucleic acid binding"/>
    <property type="evidence" value="ECO:0007669"/>
    <property type="project" value="InterPro"/>
</dbReference>
<organism evidence="2 3">
    <name type="scientific">Streptococcus anginosus</name>
    <dbReference type="NCBI Taxonomy" id="1328"/>
    <lineage>
        <taxon>Bacteria</taxon>
        <taxon>Bacillati</taxon>
        <taxon>Bacillota</taxon>
        <taxon>Bacilli</taxon>
        <taxon>Lactobacillales</taxon>
        <taxon>Streptococcaceae</taxon>
        <taxon>Streptococcus</taxon>
        <taxon>Streptococcus anginosus group</taxon>
    </lineage>
</organism>
<dbReference type="EMBL" id="JAPAIK010000100">
    <property type="protein sequence ID" value="MCW1073187.1"/>
    <property type="molecule type" value="Genomic_DNA"/>
</dbReference>
<dbReference type="RefSeq" id="WP_138284374.1">
    <property type="nucleotide sequence ID" value="NZ_JADPCR010000031.1"/>
</dbReference>
<evidence type="ECO:0000259" key="1">
    <source>
        <dbReference type="SMART" id="SM00470"/>
    </source>
</evidence>